<gene>
    <name evidence="1" type="ORF">E4665_16140</name>
</gene>
<dbReference type="RefSeq" id="WP_135349829.1">
    <property type="nucleotide sequence ID" value="NZ_SRJD01000027.1"/>
</dbReference>
<evidence type="ECO:0000313" key="2">
    <source>
        <dbReference type="Proteomes" id="UP000298347"/>
    </source>
</evidence>
<organism evidence="1 2">
    <name type="scientific">Sporolactobacillus shoreae</name>
    <dbReference type="NCBI Taxonomy" id="1465501"/>
    <lineage>
        <taxon>Bacteria</taxon>
        <taxon>Bacillati</taxon>
        <taxon>Bacillota</taxon>
        <taxon>Bacilli</taxon>
        <taxon>Bacillales</taxon>
        <taxon>Sporolactobacillaceae</taxon>
        <taxon>Sporolactobacillus</taxon>
    </lineage>
</organism>
<proteinExistence type="predicted"/>
<reference evidence="1 2" key="1">
    <citation type="journal article" date="2015" name="Int. J. Syst. Evol. Microbiol.">
        <title>Sporolactobacillus shoreae sp. nov. and Sporolactobacillus spathodeae sp. nov., two spore-forming lactic acid bacteria isolated from tree barks in Thailand.</title>
        <authorList>
            <person name="Thamacharoensuk T."/>
            <person name="Kitahara M."/>
            <person name="Ohkuma M."/>
            <person name="Thongchul N."/>
            <person name="Tanasupawat S."/>
        </authorList>
    </citation>
    <scope>NUCLEOTIDE SEQUENCE [LARGE SCALE GENOMIC DNA]</scope>
    <source>
        <strain evidence="1 2">BK92</strain>
    </source>
</reference>
<dbReference type="OrthoDB" id="1650327at2"/>
<dbReference type="GO" id="GO:0000287">
    <property type="term" value="F:magnesium ion binding"/>
    <property type="evidence" value="ECO:0007669"/>
    <property type="project" value="TreeGrafter"/>
</dbReference>
<dbReference type="PANTHER" id="PTHR10000:SF53">
    <property type="entry name" value="5-AMINO-6-(5-PHOSPHO-D-RIBITYLAMINO)URACIL PHOSPHATASE YBJI-RELATED"/>
    <property type="match status" value="1"/>
</dbReference>
<protein>
    <submittedName>
        <fullName evidence="1">HAD-IIB family hydrolase</fullName>
    </submittedName>
</protein>
<accession>A0A4Z0GIC5</accession>
<dbReference type="AlphaFoldDB" id="A0A4Z0GIC5"/>
<dbReference type="EMBL" id="SRJD01000027">
    <property type="protein sequence ID" value="TGA96301.1"/>
    <property type="molecule type" value="Genomic_DNA"/>
</dbReference>
<dbReference type="Pfam" id="PF08282">
    <property type="entry name" value="Hydrolase_3"/>
    <property type="match status" value="1"/>
</dbReference>
<keyword evidence="2" id="KW-1185">Reference proteome</keyword>
<dbReference type="InterPro" id="IPR006379">
    <property type="entry name" value="HAD-SF_hydro_IIB"/>
</dbReference>
<dbReference type="GO" id="GO:0005829">
    <property type="term" value="C:cytosol"/>
    <property type="evidence" value="ECO:0007669"/>
    <property type="project" value="TreeGrafter"/>
</dbReference>
<name>A0A4Z0GIC5_9BACL</name>
<dbReference type="SUPFAM" id="SSF56784">
    <property type="entry name" value="HAD-like"/>
    <property type="match status" value="1"/>
</dbReference>
<dbReference type="InterPro" id="IPR036412">
    <property type="entry name" value="HAD-like_sf"/>
</dbReference>
<dbReference type="NCBIfam" id="TIGR01484">
    <property type="entry name" value="HAD-SF-IIB"/>
    <property type="match status" value="1"/>
</dbReference>
<sequence>MNFVFDLDGTICFKGQPVSEKITCALERLTRVGHQVIFASARPIRDMLPVLRKPFFDYTMIGGNGSLIYKNGAIKNVHSFSSVDVKKLLSLIQEFKATFLIDGDWNYSYTGPADHPILQNVDPAHLAKRVPIESLTSIVKVLILGSRDNKQLAERLDSLNLFVTHHTNEDVLDISPTGISKWSALESLGVKNNAYCM</sequence>
<dbReference type="Proteomes" id="UP000298347">
    <property type="component" value="Unassembled WGS sequence"/>
</dbReference>
<dbReference type="Gene3D" id="3.30.1240.10">
    <property type="match status" value="1"/>
</dbReference>
<evidence type="ECO:0000313" key="1">
    <source>
        <dbReference type="EMBL" id="TGA96301.1"/>
    </source>
</evidence>
<dbReference type="PANTHER" id="PTHR10000">
    <property type="entry name" value="PHOSPHOSERINE PHOSPHATASE"/>
    <property type="match status" value="1"/>
</dbReference>
<comment type="caution">
    <text evidence="1">The sequence shown here is derived from an EMBL/GenBank/DDBJ whole genome shotgun (WGS) entry which is preliminary data.</text>
</comment>
<dbReference type="InterPro" id="IPR023214">
    <property type="entry name" value="HAD_sf"/>
</dbReference>
<dbReference type="Gene3D" id="3.40.50.1000">
    <property type="entry name" value="HAD superfamily/HAD-like"/>
    <property type="match status" value="1"/>
</dbReference>
<dbReference type="GO" id="GO:0016791">
    <property type="term" value="F:phosphatase activity"/>
    <property type="evidence" value="ECO:0007669"/>
    <property type="project" value="TreeGrafter"/>
</dbReference>
<keyword evidence="1" id="KW-0378">Hydrolase</keyword>